<keyword evidence="3" id="KW-1003">Cell membrane</keyword>
<comment type="similarity">
    <text evidence="7">Belongs to the binding-protein-dependent transport system permease family.</text>
</comment>
<feature type="transmembrane region" description="Helical" evidence="7">
    <location>
        <begin position="67"/>
        <end position="93"/>
    </location>
</feature>
<dbReference type="CDD" id="cd06261">
    <property type="entry name" value="TM_PBP2"/>
    <property type="match status" value="1"/>
</dbReference>
<evidence type="ECO:0000256" key="7">
    <source>
        <dbReference type="RuleBase" id="RU363032"/>
    </source>
</evidence>
<protein>
    <submittedName>
        <fullName evidence="9">Carbohydrate ABC transporter permease</fullName>
    </submittedName>
</protein>
<organism evidence="9 10">
    <name type="scientific">Ancylobacter crimeensis</name>
    <dbReference type="NCBI Taxonomy" id="2579147"/>
    <lineage>
        <taxon>Bacteria</taxon>
        <taxon>Pseudomonadati</taxon>
        <taxon>Pseudomonadota</taxon>
        <taxon>Alphaproteobacteria</taxon>
        <taxon>Hyphomicrobiales</taxon>
        <taxon>Xanthobacteraceae</taxon>
        <taxon>Ancylobacter</taxon>
    </lineage>
</organism>
<feature type="transmembrane region" description="Helical" evidence="7">
    <location>
        <begin position="240"/>
        <end position="258"/>
    </location>
</feature>
<gene>
    <name evidence="9" type="ORF">MWN34_10020</name>
</gene>
<evidence type="ECO:0000256" key="3">
    <source>
        <dbReference type="ARBA" id="ARBA00022475"/>
    </source>
</evidence>
<dbReference type="EMBL" id="JALKCH010000006">
    <property type="protein sequence ID" value="MCK0197248.1"/>
    <property type="molecule type" value="Genomic_DNA"/>
</dbReference>
<evidence type="ECO:0000313" key="10">
    <source>
        <dbReference type="Proteomes" id="UP001203284"/>
    </source>
</evidence>
<feature type="transmembrane region" description="Helical" evidence="7">
    <location>
        <begin position="184"/>
        <end position="205"/>
    </location>
</feature>
<evidence type="ECO:0000313" key="9">
    <source>
        <dbReference type="EMBL" id="MCK0197248.1"/>
    </source>
</evidence>
<evidence type="ECO:0000256" key="2">
    <source>
        <dbReference type="ARBA" id="ARBA00022448"/>
    </source>
</evidence>
<keyword evidence="10" id="KW-1185">Reference proteome</keyword>
<name>A0ABT0DBB6_9HYPH</name>
<dbReference type="SUPFAM" id="SSF161098">
    <property type="entry name" value="MetI-like"/>
    <property type="match status" value="1"/>
</dbReference>
<dbReference type="Gene3D" id="1.10.3720.10">
    <property type="entry name" value="MetI-like"/>
    <property type="match status" value="1"/>
</dbReference>
<sequence>MRSKSGILLHAIGLVLIIAFSLFPFYWMVSSSFKTQAQILASPPQWFFTPTLQNYADIFADAKVVNAIINSLIVATSTTLLAVALGTPAAFALARYEFKGKSDLWFWFISNRMTSPIVLALPVYLIAMYANLLDTHIVLILIYLTFNVPIVVWIVTDQFKSIPPDLEQAARLDGADQFTIFRKIYLPLGAPGIAVSAIFSFIFSWNELLYALVLTRRNVQTAPVVATSFMSGYELPWGKIMATGTVIVLPVTIFALIVSRHMVRGLTMGATK</sequence>
<dbReference type="InterPro" id="IPR050901">
    <property type="entry name" value="BP-dep_ABC_trans_perm"/>
</dbReference>
<dbReference type="PROSITE" id="PS50928">
    <property type="entry name" value="ABC_TM1"/>
    <property type="match status" value="1"/>
</dbReference>
<feature type="transmembrane region" description="Helical" evidence="7">
    <location>
        <begin position="136"/>
        <end position="155"/>
    </location>
</feature>
<keyword evidence="2 7" id="KW-0813">Transport</keyword>
<dbReference type="InterPro" id="IPR000515">
    <property type="entry name" value="MetI-like"/>
</dbReference>
<keyword evidence="4 7" id="KW-0812">Transmembrane</keyword>
<feature type="transmembrane region" description="Helical" evidence="7">
    <location>
        <begin position="105"/>
        <end position="130"/>
    </location>
</feature>
<dbReference type="PANTHER" id="PTHR32243:SF18">
    <property type="entry name" value="INNER MEMBRANE ABC TRANSPORTER PERMEASE PROTEIN YCJP"/>
    <property type="match status" value="1"/>
</dbReference>
<evidence type="ECO:0000256" key="6">
    <source>
        <dbReference type="ARBA" id="ARBA00023136"/>
    </source>
</evidence>
<dbReference type="Proteomes" id="UP001203284">
    <property type="component" value="Unassembled WGS sequence"/>
</dbReference>
<feature type="domain" description="ABC transmembrane type-1" evidence="8">
    <location>
        <begin position="68"/>
        <end position="258"/>
    </location>
</feature>
<comment type="caution">
    <text evidence="9">The sequence shown here is derived from an EMBL/GenBank/DDBJ whole genome shotgun (WGS) entry which is preliminary data.</text>
</comment>
<dbReference type="PANTHER" id="PTHR32243">
    <property type="entry name" value="MALTOSE TRANSPORT SYSTEM PERMEASE-RELATED"/>
    <property type="match status" value="1"/>
</dbReference>
<evidence type="ECO:0000256" key="4">
    <source>
        <dbReference type="ARBA" id="ARBA00022692"/>
    </source>
</evidence>
<keyword evidence="5 7" id="KW-1133">Transmembrane helix</keyword>
<proteinExistence type="inferred from homology"/>
<comment type="subcellular location">
    <subcellularLocation>
        <location evidence="1 7">Cell membrane</location>
        <topology evidence="1 7">Multi-pass membrane protein</topology>
    </subcellularLocation>
</comment>
<feature type="transmembrane region" description="Helical" evidence="7">
    <location>
        <begin position="7"/>
        <end position="27"/>
    </location>
</feature>
<reference evidence="9 10" key="1">
    <citation type="submission" date="2022-04" db="EMBL/GenBank/DDBJ databases">
        <authorList>
            <person name="Grouzdev D.S."/>
            <person name="Pantiukh K.S."/>
            <person name="Krutkina M.S."/>
        </authorList>
    </citation>
    <scope>NUCLEOTIDE SEQUENCE [LARGE SCALE GENOMIC DNA]</scope>
    <source>
        <strain evidence="9 10">6x-1</strain>
    </source>
</reference>
<keyword evidence="6 7" id="KW-0472">Membrane</keyword>
<evidence type="ECO:0000256" key="5">
    <source>
        <dbReference type="ARBA" id="ARBA00022989"/>
    </source>
</evidence>
<dbReference type="InterPro" id="IPR035906">
    <property type="entry name" value="MetI-like_sf"/>
</dbReference>
<evidence type="ECO:0000256" key="1">
    <source>
        <dbReference type="ARBA" id="ARBA00004651"/>
    </source>
</evidence>
<dbReference type="RefSeq" id="WP_247028915.1">
    <property type="nucleotide sequence ID" value="NZ_JALKCH010000006.1"/>
</dbReference>
<accession>A0ABT0DBB6</accession>
<evidence type="ECO:0000259" key="8">
    <source>
        <dbReference type="PROSITE" id="PS50928"/>
    </source>
</evidence>
<dbReference type="Pfam" id="PF00528">
    <property type="entry name" value="BPD_transp_1"/>
    <property type="match status" value="1"/>
</dbReference>